<sequence length="579" mass="62705">MGENASRLKLEAAPKAYEGEQDKARAPEETVAWVRERFASMGHDVLRQVMRIDTGRLGIPVYISICGDEAKGVIGTQKQMGKGAAPAQAEASALMELAERFSFFSFIKSDGFPWLTAPEAGPQAMDFAQAAKAVHHPPEDLARAKAVFDLLPQRWAWARNLGAGRDERLPLSWFYAINEYNGPAAGNCLEEAVLQSLCEVVERHVSAVVTLEKRPTPAIDPDSVTDPVAAGLIAKFMGAGIKVYLKDFTCDMGIPSVAALCYDPSTFPASSEIVYAAGTATSPAMALVRALTEVAQLAGEFNTHTSYKVSALPKFAQLEDASYVTEAAGTVALDSLPNLSAPDFRDEVMNCVGALEDRGYSVYCLNATHPELQVPAVYTIVPGAHFAYRTTGTDVVFHAAKAASQLPDPLQALAVLNQMLEEAGQTYYLEFFRGLALMALERPGEALASLDAALGLNPPSSDEASIHTHRGAALKDLGRYDEAKTALGRAASFRDPHSEVFNLLGFCHYMLKEHEMAIEAFGRAIELEPGLAINYANIGSNLRELGQFKEACQMYEHALELDPGLGFARDNLEKLRQKL</sequence>
<evidence type="ECO:0000256" key="2">
    <source>
        <dbReference type="SAM" id="MobiDB-lite"/>
    </source>
</evidence>
<reference evidence="5" key="1">
    <citation type="journal article" date="2023" name="Arch. Microbiol.">
        <title>Desulfoferula mesophilus gen. nov. sp. nov., a mesophilic sulfate-reducing bacterium isolated from a brackish lake sediment.</title>
        <authorList>
            <person name="Watanabe T."/>
            <person name="Yabe T."/>
            <person name="Tsuji J.M."/>
            <person name="Fukui M."/>
        </authorList>
    </citation>
    <scope>NUCLEOTIDE SEQUENCE [LARGE SCALE GENOMIC DNA]</scope>
    <source>
        <strain evidence="5">12FAK</strain>
    </source>
</reference>
<feature type="region of interest" description="Disordered" evidence="2">
    <location>
        <begin position="1"/>
        <end position="26"/>
    </location>
</feature>
<dbReference type="Gene3D" id="3.30.160.660">
    <property type="match status" value="1"/>
</dbReference>
<keyword evidence="1" id="KW-0802">TPR repeat</keyword>
<dbReference type="PROSITE" id="PS50293">
    <property type="entry name" value="TPR_REGION"/>
    <property type="match status" value="1"/>
</dbReference>
<dbReference type="PROSITE" id="PS50005">
    <property type="entry name" value="TPR"/>
    <property type="match status" value="2"/>
</dbReference>
<dbReference type="PANTHER" id="PTHR37809">
    <property type="entry name" value="RIBOSOMAL PROTEIN S12 METHYLTHIOTRANSFERASE ACCESSORY FACTOR YCAO"/>
    <property type="match status" value="1"/>
</dbReference>
<evidence type="ECO:0000256" key="1">
    <source>
        <dbReference type="PROSITE-ProRule" id="PRU00339"/>
    </source>
</evidence>
<gene>
    <name evidence="4" type="ORF">FAK_11380</name>
</gene>
<dbReference type="NCBIfam" id="TIGR00702">
    <property type="entry name" value="YcaO-type kinase domain"/>
    <property type="match status" value="1"/>
</dbReference>
<dbReference type="Pfam" id="PF13181">
    <property type="entry name" value="TPR_8"/>
    <property type="match status" value="2"/>
</dbReference>
<feature type="repeat" description="TPR" evidence="1">
    <location>
        <begin position="498"/>
        <end position="531"/>
    </location>
</feature>
<dbReference type="Pfam" id="PF00515">
    <property type="entry name" value="TPR_1"/>
    <property type="match status" value="1"/>
</dbReference>
<evidence type="ECO:0000313" key="4">
    <source>
        <dbReference type="EMBL" id="BEQ14072.1"/>
    </source>
</evidence>
<keyword evidence="5" id="KW-1185">Reference proteome</keyword>
<dbReference type="SUPFAM" id="SSF48452">
    <property type="entry name" value="TPR-like"/>
    <property type="match status" value="1"/>
</dbReference>
<dbReference type="AlphaFoldDB" id="A0AAU9EZ34"/>
<dbReference type="Proteomes" id="UP001366166">
    <property type="component" value="Chromosome"/>
</dbReference>
<dbReference type="Gene3D" id="1.25.40.10">
    <property type="entry name" value="Tetratricopeptide repeat domain"/>
    <property type="match status" value="2"/>
</dbReference>
<dbReference type="SMART" id="SM00028">
    <property type="entry name" value="TPR"/>
    <property type="match status" value="4"/>
</dbReference>
<dbReference type="InterPro" id="IPR011990">
    <property type="entry name" value="TPR-like_helical_dom_sf"/>
</dbReference>
<protein>
    <recommendedName>
        <fullName evidence="3">YcaO domain-containing protein</fullName>
    </recommendedName>
</protein>
<dbReference type="KEGG" id="dmp:FAK_11380"/>
<feature type="repeat" description="TPR" evidence="1">
    <location>
        <begin position="532"/>
        <end position="565"/>
    </location>
</feature>
<dbReference type="InterPro" id="IPR003776">
    <property type="entry name" value="YcaO-like_dom"/>
</dbReference>
<dbReference type="PROSITE" id="PS51664">
    <property type="entry name" value="YCAO"/>
    <property type="match status" value="1"/>
</dbReference>
<dbReference type="Pfam" id="PF02624">
    <property type="entry name" value="YcaO"/>
    <property type="match status" value="1"/>
</dbReference>
<evidence type="ECO:0000313" key="5">
    <source>
        <dbReference type="Proteomes" id="UP001366166"/>
    </source>
</evidence>
<dbReference type="PANTHER" id="PTHR37809:SF1">
    <property type="entry name" value="RIBOSOMAL PROTEIN S12 METHYLTHIOTRANSFERASE ACCESSORY FACTOR YCAO"/>
    <property type="match status" value="1"/>
</dbReference>
<name>A0AAU9EZ34_9BACT</name>
<evidence type="ECO:0000259" key="3">
    <source>
        <dbReference type="PROSITE" id="PS51664"/>
    </source>
</evidence>
<dbReference type="EMBL" id="AP028679">
    <property type="protein sequence ID" value="BEQ14072.1"/>
    <property type="molecule type" value="Genomic_DNA"/>
</dbReference>
<accession>A0AAU9EZ34</accession>
<organism evidence="4 5">
    <name type="scientific">Desulfoferula mesophila</name>
    <dbReference type="NCBI Taxonomy" id="3058419"/>
    <lineage>
        <taxon>Bacteria</taxon>
        <taxon>Pseudomonadati</taxon>
        <taxon>Thermodesulfobacteriota</taxon>
        <taxon>Desulfarculia</taxon>
        <taxon>Desulfarculales</taxon>
        <taxon>Desulfarculaceae</taxon>
        <taxon>Desulfoferula</taxon>
    </lineage>
</organism>
<dbReference type="RefSeq" id="WP_338605799.1">
    <property type="nucleotide sequence ID" value="NZ_AP028679.1"/>
</dbReference>
<feature type="domain" description="YcaO" evidence="3">
    <location>
        <begin position="81"/>
        <end position="414"/>
    </location>
</feature>
<proteinExistence type="predicted"/>
<dbReference type="InterPro" id="IPR019734">
    <property type="entry name" value="TPR_rpt"/>
</dbReference>